<accession>A0A0A9DWM7</accession>
<feature type="region of interest" description="Disordered" evidence="1">
    <location>
        <begin position="91"/>
        <end position="121"/>
    </location>
</feature>
<dbReference type="AlphaFoldDB" id="A0A0A9DWM7"/>
<evidence type="ECO:0000256" key="1">
    <source>
        <dbReference type="SAM" id="MobiDB-lite"/>
    </source>
</evidence>
<name>A0A0A9DWM7_ARUDO</name>
<evidence type="ECO:0000313" key="2">
    <source>
        <dbReference type="EMBL" id="JAD90070.1"/>
    </source>
</evidence>
<reference evidence="2" key="1">
    <citation type="submission" date="2014-09" db="EMBL/GenBank/DDBJ databases">
        <authorList>
            <person name="Magalhaes I.L.F."/>
            <person name="Oliveira U."/>
            <person name="Santos F.R."/>
            <person name="Vidigal T.H.D.A."/>
            <person name="Brescovit A.D."/>
            <person name="Santos A.J."/>
        </authorList>
    </citation>
    <scope>NUCLEOTIDE SEQUENCE</scope>
    <source>
        <tissue evidence="2">Shoot tissue taken approximately 20 cm above the soil surface</tissue>
    </source>
</reference>
<organism evidence="2">
    <name type="scientific">Arundo donax</name>
    <name type="common">Giant reed</name>
    <name type="synonym">Donax arundinaceus</name>
    <dbReference type="NCBI Taxonomy" id="35708"/>
    <lineage>
        <taxon>Eukaryota</taxon>
        <taxon>Viridiplantae</taxon>
        <taxon>Streptophyta</taxon>
        <taxon>Embryophyta</taxon>
        <taxon>Tracheophyta</taxon>
        <taxon>Spermatophyta</taxon>
        <taxon>Magnoliopsida</taxon>
        <taxon>Liliopsida</taxon>
        <taxon>Poales</taxon>
        <taxon>Poaceae</taxon>
        <taxon>PACMAD clade</taxon>
        <taxon>Arundinoideae</taxon>
        <taxon>Arundineae</taxon>
        <taxon>Arundo</taxon>
    </lineage>
</organism>
<proteinExistence type="predicted"/>
<dbReference type="EMBL" id="GBRH01207825">
    <property type="protein sequence ID" value="JAD90070.1"/>
    <property type="molecule type" value="Transcribed_RNA"/>
</dbReference>
<sequence length="179" mass="20772">MPHFVSNHLVGVILYASLFHVAKKRTGTSYMDVMQTIRQGTLIWHSVYTCRSWPTRIWASGLKCNNLFCHNFLRTVSKKIKVMEDEMDSQKDDLSLEYNPGSERENNNPWFAPDSPSTKERKIENTRKAHMAKASHALKYHHTKHAGDDYTPGTCACQSQTCHFHDRQNRLLHPYELHS</sequence>
<protein>
    <submittedName>
        <fullName evidence="2">Uncharacterized protein</fullName>
    </submittedName>
</protein>
<reference evidence="2" key="2">
    <citation type="journal article" date="2015" name="Data Brief">
        <title>Shoot transcriptome of the giant reed, Arundo donax.</title>
        <authorList>
            <person name="Barrero R.A."/>
            <person name="Guerrero F.D."/>
            <person name="Moolhuijzen P."/>
            <person name="Goolsby J.A."/>
            <person name="Tidwell J."/>
            <person name="Bellgard S.E."/>
            <person name="Bellgard M.I."/>
        </authorList>
    </citation>
    <scope>NUCLEOTIDE SEQUENCE</scope>
    <source>
        <tissue evidence="2">Shoot tissue taken approximately 20 cm above the soil surface</tissue>
    </source>
</reference>